<evidence type="ECO:0000313" key="4">
    <source>
        <dbReference type="Proteomes" id="UP000011116"/>
    </source>
</evidence>
<evidence type="ECO:0000256" key="2">
    <source>
        <dbReference type="SAM" id="SignalP"/>
    </source>
</evidence>
<feature type="chain" id="PRO_5035147038" evidence="2">
    <location>
        <begin position="44"/>
        <end position="102"/>
    </location>
</feature>
<dbReference type="EnsemblPlants" id="HORVU.MOREX.r3.1HG0082090.1">
    <property type="protein sequence ID" value="HORVU.MOREX.r3.1HG0082090.1.CDS1"/>
    <property type="gene ID" value="HORVU.MOREX.r3.1HG0082090"/>
</dbReference>
<accession>A0A8I6WTP6</accession>
<reference evidence="4" key="1">
    <citation type="journal article" date="2012" name="Nature">
        <title>A physical, genetic and functional sequence assembly of the barley genome.</title>
        <authorList>
            <consortium name="The International Barley Genome Sequencing Consortium"/>
            <person name="Mayer K.F."/>
            <person name="Waugh R."/>
            <person name="Brown J.W."/>
            <person name="Schulman A."/>
            <person name="Langridge P."/>
            <person name="Platzer M."/>
            <person name="Fincher G.B."/>
            <person name="Muehlbauer G.J."/>
            <person name="Sato K."/>
            <person name="Close T.J."/>
            <person name="Wise R.P."/>
            <person name="Stein N."/>
        </authorList>
    </citation>
    <scope>NUCLEOTIDE SEQUENCE [LARGE SCALE GENOMIC DNA]</scope>
    <source>
        <strain evidence="4">cv. Morex</strain>
    </source>
</reference>
<protein>
    <submittedName>
        <fullName evidence="3">Uncharacterized protein</fullName>
    </submittedName>
</protein>
<dbReference type="Gramene" id="HORVU.MOREX.r2.1HG0067290.1">
    <property type="protein sequence ID" value="HORVU.MOREX.r2.1HG0067290.1.CDS.1"/>
    <property type="gene ID" value="HORVU.MOREX.r2.1HG0067290"/>
</dbReference>
<dbReference type="Gramene" id="HORVU.MOREX.r3.1HG0082090.1">
    <property type="protein sequence ID" value="HORVU.MOREX.r3.1HG0082090.1.CDS1"/>
    <property type="gene ID" value="HORVU.MOREX.r3.1HG0082090"/>
</dbReference>
<keyword evidence="2" id="KW-0732">Signal</keyword>
<feature type="signal peptide" evidence="2">
    <location>
        <begin position="1"/>
        <end position="43"/>
    </location>
</feature>
<reference evidence="3" key="2">
    <citation type="submission" date="2020-10" db="EMBL/GenBank/DDBJ databases">
        <authorList>
            <person name="Scholz U."/>
            <person name="Mascher M."/>
            <person name="Fiebig A."/>
        </authorList>
    </citation>
    <scope>NUCLEOTIDE SEQUENCE [LARGE SCALE GENOMIC DNA]</scope>
    <source>
        <strain evidence="3">cv. Morex</strain>
    </source>
</reference>
<reference evidence="3" key="3">
    <citation type="submission" date="2022-01" db="UniProtKB">
        <authorList>
            <consortium name="EnsemblPlants"/>
        </authorList>
    </citation>
    <scope>IDENTIFICATION</scope>
    <source>
        <strain evidence="3">subsp. vulgare</strain>
    </source>
</reference>
<dbReference type="Proteomes" id="UP000011116">
    <property type="component" value="Chromosome 1H"/>
</dbReference>
<keyword evidence="4" id="KW-1185">Reference proteome</keyword>
<dbReference type="AlphaFoldDB" id="A0A8I6WTP6"/>
<organism evidence="3 4">
    <name type="scientific">Hordeum vulgare subsp. vulgare</name>
    <name type="common">Domesticated barley</name>
    <dbReference type="NCBI Taxonomy" id="112509"/>
    <lineage>
        <taxon>Eukaryota</taxon>
        <taxon>Viridiplantae</taxon>
        <taxon>Streptophyta</taxon>
        <taxon>Embryophyta</taxon>
        <taxon>Tracheophyta</taxon>
        <taxon>Spermatophyta</taxon>
        <taxon>Magnoliopsida</taxon>
        <taxon>Liliopsida</taxon>
        <taxon>Poales</taxon>
        <taxon>Poaceae</taxon>
        <taxon>BOP clade</taxon>
        <taxon>Pooideae</taxon>
        <taxon>Triticodae</taxon>
        <taxon>Triticeae</taxon>
        <taxon>Hordeinae</taxon>
        <taxon>Hordeum</taxon>
    </lineage>
</organism>
<feature type="region of interest" description="Disordered" evidence="1">
    <location>
        <begin position="73"/>
        <end position="102"/>
    </location>
</feature>
<evidence type="ECO:0000256" key="1">
    <source>
        <dbReference type="SAM" id="MobiDB-lite"/>
    </source>
</evidence>
<proteinExistence type="predicted"/>
<name>A0A8I6WTP6_HORVV</name>
<sequence length="102" mass="10638">MGSPTCTRPCSSSKRGCAPPLRFVWALFFVMLLVLLCCSPCQGRMLPAEVGSRVMHFQGGLVLKLSPSPSGYNGGGEAAAAPRGFSRAGRSMRSVPSPGVGH</sequence>
<evidence type="ECO:0000313" key="3">
    <source>
        <dbReference type="EnsemblPlants" id="HORVU.MOREX.r3.1HG0082090.1.CDS1"/>
    </source>
</evidence>